<dbReference type="GO" id="GO:0005739">
    <property type="term" value="C:mitochondrion"/>
    <property type="evidence" value="ECO:0007669"/>
    <property type="project" value="TreeGrafter"/>
</dbReference>
<dbReference type="GO" id="GO:0045296">
    <property type="term" value="F:cadherin binding"/>
    <property type="evidence" value="ECO:0007669"/>
    <property type="project" value="TreeGrafter"/>
</dbReference>
<dbReference type="Pfam" id="PF15346">
    <property type="entry name" value="ARGLU"/>
    <property type="match status" value="1"/>
</dbReference>
<dbReference type="EMBL" id="JAGFBR010000016">
    <property type="protein sequence ID" value="KAH0453905.1"/>
    <property type="molecule type" value="Genomic_DNA"/>
</dbReference>
<feature type="region of interest" description="Disordered" evidence="1">
    <location>
        <begin position="275"/>
        <end position="348"/>
    </location>
</feature>
<evidence type="ECO:0000313" key="3">
    <source>
        <dbReference type="Proteomes" id="UP000775213"/>
    </source>
</evidence>
<comment type="caution">
    <text evidence="2">The sequence shown here is derived from an EMBL/GenBank/DDBJ whole genome shotgun (WGS) entry which is preliminary data.</text>
</comment>
<evidence type="ECO:0000256" key="1">
    <source>
        <dbReference type="SAM" id="MobiDB-lite"/>
    </source>
</evidence>
<feature type="compositionally biased region" description="Basic and acidic residues" evidence="1">
    <location>
        <begin position="466"/>
        <end position="475"/>
    </location>
</feature>
<organism evidence="2 3">
    <name type="scientific">Dendrobium chrysotoxum</name>
    <name type="common">Orchid</name>
    <dbReference type="NCBI Taxonomy" id="161865"/>
    <lineage>
        <taxon>Eukaryota</taxon>
        <taxon>Viridiplantae</taxon>
        <taxon>Streptophyta</taxon>
        <taxon>Embryophyta</taxon>
        <taxon>Tracheophyta</taxon>
        <taxon>Spermatophyta</taxon>
        <taxon>Magnoliopsida</taxon>
        <taxon>Liliopsida</taxon>
        <taxon>Asparagales</taxon>
        <taxon>Orchidaceae</taxon>
        <taxon>Epidendroideae</taxon>
        <taxon>Malaxideae</taxon>
        <taxon>Dendrobiinae</taxon>
        <taxon>Dendrobium</taxon>
    </lineage>
</organism>
<dbReference type="InterPro" id="IPR033371">
    <property type="entry name" value="ARGLU1"/>
</dbReference>
<keyword evidence="3" id="KW-1185">Reference proteome</keyword>
<feature type="region of interest" description="Disordered" evidence="1">
    <location>
        <begin position="466"/>
        <end position="509"/>
    </location>
</feature>
<evidence type="ECO:0008006" key="4">
    <source>
        <dbReference type="Google" id="ProtNLM"/>
    </source>
</evidence>
<dbReference type="GO" id="GO:0005654">
    <property type="term" value="C:nucleoplasm"/>
    <property type="evidence" value="ECO:0007669"/>
    <property type="project" value="TreeGrafter"/>
</dbReference>
<accession>A0AAV7GDU8</accession>
<proteinExistence type="predicted"/>
<feature type="compositionally biased region" description="Polar residues" evidence="1">
    <location>
        <begin position="323"/>
        <end position="336"/>
    </location>
</feature>
<sequence length="509" mass="58391">MYFPILDATRTVPTKQRIRDGSRRLCESLSFPIDEILEAKNTPQSLGPNVGVGDCRVRPELSAGCRHGSGPARGAGTGLGVEFGRERGRARCNAERCGLARVRDRVRDPLQCRSAGFWSVIVPRGSVVALRFGTPQRPLLSICFHQILQRRALRYTSLGHSGTHHYGAVQHCATEVLAFECSGTRNRLRGIETYVLHTKAPPNAFTIPISGIDQGIRCGIYRCLVRFLDHLQAGGGVHPRQSVIGTAAAGEADGIGHLMHFSNVSNGKKPMILLLRRSPSPSPRWRKSRSPTPRRRKSRSPSPRRHRRQRSRSTTQSPIKKSPSPSVRSIEQTNSIEKLRKEEEEKKRRQKEAELKLLEEETARRVEEAIRKMVEETLNSEEVKLEIEKRITEGRKKLLEEVDAQLEREKETFLTEARKKAEQERREREELDKMLEENRRKVEESQRREALEQQQKELERYQELERLQRQKEEAMRRKKHEEEEERASQMKLLGKNKTRPKLSFAIGLK</sequence>
<name>A0AAV7GDU8_DENCH</name>
<dbReference type="PANTHER" id="PTHR31711">
    <property type="entry name" value="ARGININE AND GLUTAMATE-RICH PROTEIN 1"/>
    <property type="match status" value="1"/>
</dbReference>
<protein>
    <recommendedName>
        <fullName evidence="4">Arginine and glutamate-rich protein 1</fullName>
    </recommendedName>
</protein>
<dbReference type="PANTHER" id="PTHR31711:SF1">
    <property type="entry name" value="ARGININE AND GLUTAMATE-RICH PROTEIN 1"/>
    <property type="match status" value="1"/>
</dbReference>
<gene>
    <name evidence="2" type="ORF">IEQ34_018229</name>
</gene>
<feature type="region of interest" description="Disordered" evidence="1">
    <location>
        <begin position="416"/>
        <end position="454"/>
    </location>
</feature>
<reference evidence="2 3" key="1">
    <citation type="journal article" date="2021" name="Hortic Res">
        <title>Chromosome-scale assembly of the Dendrobium chrysotoxum genome enhances the understanding of orchid evolution.</title>
        <authorList>
            <person name="Zhang Y."/>
            <person name="Zhang G.Q."/>
            <person name="Zhang D."/>
            <person name="Liu X.D."/>
            <person name="Xu X.Y."/>
            <person name="Sun W.H."/>
            <person name="Yu X."/>
            <person name="Zhu X."/>
            <person name="Wang Z.W."/>
            <person name="Zhao X."/>
            <person name="Zhong W.Y."/>
            <person name="Chen H."/>
            <person name="Yin W.L."/>
            <person name="Huang T."/>
            <person name="Niu S.C."/>
            <person name="Liu Z.J."/>
        </authorList>
    </citation>
    <scope>NUCLEOTIDE SEQUENCE [LARGE SCALE GENOMIC DNA]</scope>
    <source>
        <strain evidence="2">Lindl</strain>
    </source>
</reference>
<feature type="compositionally biased region" description="Basic and acidic residues" evidence="1">
    <location>
        <begin position="337"/>
        <end position="348"/>
    </location>
</feature>
<evidence type="ECO:0000313" key="2">
    <source>
        <dbReference type="EMBL" id="KAH0453905.1"/>
    </source>
</evidence>
<dbReference type="AlphaFoldDB" id="A0AAV7GDU8"/>
<feature type="compositionally biased region" description="Basic residues" evidence="1">
    <location>
        <begin position="284"/>
        <end position="311"/>
    </location>
</feature>
<dbReference type="Proteomes" id="UP000775213">
    <property type="component" value="Unassembled WGS sequence"/>
</dbReference>